<name>A0AAW2J7T6_9LAMI</name>
<evidence type="ECO:0008006" key="2">
    <source>
        <dbReference type="Google" id="ProtNLM"/>
    </source>
</evidence>
<proteinExistence type="predicted"/>
<sequence>MWALSQVFLFRERLPQISHHLFADDTLIFCQASTEATSCIRDTLCLFKKALGLKVNMQKSVMVVSRNVDEERKWELAQIIRVVEVLKHEKYLGLPTIAGRSKRELLESLKDLIWSKLHNWSSKKLSQAGAVLLKIVLQRIPTYAMSCFRLPDSFLHDLESIMVDFF</sequence>
<reference evidence="1" key="1">
    <citation type="submission" date="2020-06" db="EMBL/GenBank/DDBJ databases">
        <authorList>
            <person name="Li T."/>
            <person name="Hu X."/>
            <person name="Zhang T."/>
            <person name="Song X."/>
            <person name="Zhang H."/>
            <person name="Dai N."/>
            <person name="Sheng W."/>
            <person name="Hou X."/>
            <person name="Wei L."/>
        </authorList>
    </citation>
    <scope>NUCLEOTIDE SEQUENCE</scope>
    <source>
        <strain evidence="1">G01</strain>
        <tissue evidence="1">Leaf</tissue>
    </source>
</reference>
<protein>
    <recommendedName>
        <fullName evidence="2">Reverse transcriptase domain-containing protein</fullName>
    </recommendedName>
</protein>
<accession>A0AAW2J7T6</accession>
<comment type="caution">
    <text evidence="1">The sequence shown here is derived from an EMBL/GenBank/DDBJ whole genome shotgun (WGS) entry which is preliminary data.</text>
</comment>
<organism evidence="1">
    <name type="scientific">Sesamum angustifolium</name>
    <dbReference type="NCBI Taxonomy" id="2727405"/>
    <lineage>
        <taxon>Eukaryota</taxon>
        <taxon>Viridiplantae</taxon>
        <taxon>Streptophyta</taxon>
        <taxon>Embryophyta</taxon>
        <taxon>Tracheophyta</taxon>
        <taxon>Spermatophyta</taxon>
        <taxon>Magnoliopsida</taxon>
        <taxon>eudicotyledons</taxon>
        <taxon>Gunneridae</taxon>
        <taxon>Pentapetalae</taxon>
        <taxon>asterids</taxon>
        <taxon>lamiids</taxon>
        <taxon>Lamiales</taxon>
        <taxon>Pedaliaceae</taxon>
        <taxon>Sesamum</taxon>
    </lineage>
</organism>
<evidence type="ECO:0000313" key="1">
    <source>
        <dbReference type="EMBL" id="KAL0290520.1"/>
    </source>
</evidence>
<gene>
    <name evidence="1" type="ORF">Sangu_2570500</name>
</gene>
<feature type="non-terminal residue" evidence="1">
    <location>
        <position position="166"/>
    </location>
</feature>
<reference evidence="1" key="2">
    <citation type="journal article" date="2024" name="Plant">
        <title>Genomic evolution and insights into agronomic trait innovations of Sesamum species.</title>
        <authorList>
            <person name="Miao H."/>
            <person name="Wang L."/>
            <person name="Qu L."/>
            <person name="Liu H."/>
            <person name="Sun Y."/>
            <person name="Le M."/>
            <person name="Wang Q."/>
            <person name="Wei S."/>
            <person name="Zheng Y."/>
            <person name="Lin W."/>
            <person name="Duan Y."/>
            <person name="Cao H."/>
            <person name="Xiong S."/>
            <person name="Wang X."/>
            <person name="Wei L."/>
            <person name="Li C."/>
            <person name="Ma Q."/>
            <person name="Ju M."/>
            <person name="Zhao R."/>
            <person name="Li G."/>
            <person name="Mu C."/>
            <person name="Tian Q."/>
            <person name="Mei H."/>
            <person name="Zhang T."/>
            <person name="Gao T."/>
            <person name="Zhang H."/>
        </authorList>
    </citation>
    <scope>NUCLEOTIDE SEQUENCE</scope>
    <source>
        <strain evidence="1">G01</strain>
    </source>
</reference>
<dbReference type="AlphaFoldDB" id="A0AAW2J7T6"/>
<dbReference type="PANTHER" id="PTHR33116:SF86">
    <property type="entry name" value="REVERSE TRANSCRIPTASE DOMAIN-CONTAINING PROTEIN"/>
    <property type="match status" value="1"/>
</dbReference>
<dbReference type="EMBL" id="JACGWK010001348">
    <property type="protein sequence ID" value="KAL0290520.1"/>
    <property type="molecule type" value="Genomic_DNA"/>
</dbReference>
<dbReference type="PANTHER" id="PTHR33116">
    <property type="entry name" value="REVERSE TRANSCRIPTASE ZINC-BINDING DOMAIN-CONTAINING PROTEIN-RELATED-RELATED"/>
    <property type="match status" value="1"/>
</dbReference>